<dbReference type="GO" id="GO:0016052">
    <property type="term" value="P:carbohydrate catabolic process"/>
    <property type="evidence" value="ECO:0007669"/>
    <property type="project" value="UniProtKB-ARBA"/>
</dbReference>
<dbReference type="PANTHER" id="PTHR11452:SF75">
    <property type="entry name" value="ALPHA-GALACTOSIDASE MEL1"/>
    <property type="match status" value="1"/>
</dbReference>
<evidence type="ECO:0000256" key="6">
    <source>
        <dbReference type="ARBA" id="ARBA00023157"/>
    </source>
</evidence>
<dbReference type="AlphaFoldDB" id="A0A4Y8ZM49"/>
<dbReference type="InterPro" id="IPR002241">
    <property type="entry name" value="Glyco_hydro_27"/>
</dbReference>
<evidence type="ECO:0000256" key="8">
    <source>
        <dbReference type="RuleBase" id="RU361168"/>
    </source>
</evidence>
<dbReference type="PANTHER" id="PTHR11452">
    <property type="entry name" value="ALPHA-GALACTOSIDASE/ALPHA-N-ACETYLGALACTOSAMINIDASE"/>
    <property type="match status" value="1"/>
</dbReference>
<dbReference type="EMBL" id="SPDV01000101">
    <property type="protein sequence ID" value="TFI56322.1"/>
    <property type="molecule type" value="Genomic_DNA"/>
</dbReference>
<dbReference type="InterPro" id="IPR013785">
    <property type="entry name" value="Aldolase_TIM"/>
</dbReference>
<comment type="catalytic activity">
    <reaction evidence="1 8">
        <text>Hydrolysis of terminal, non-reducing alpha-D-galactose residues in alpha-D-galactosides, including galactose oligosaccharides, galactomannans and galactolipids.</text>
        <dbReference type="EC" id="3.2.1.22"/>
    </reaction>
</comment>
<evidence type="ECO:0000259" key="9">
    <source>
        <dbReference type="Pfam" id="PF17801"/>
    </source>
</evidence>
<dbReference type="InterPro" id="IPR000111">
    <property type="entry name" value="Glyco_hydro_27/36_CS"/>
</dbReference>
<keyword evidence="6 8" id="KW-1015">Disulfide bond</keyword>
<evidence type="ECO:0000256" key="5">
    <source>
        <dbReference type="ARBA" id="ARBA00022801"/>
    </source>
</evidence>
<dbReference type="InterPro" id="IPR013780">
    <property type="entry name" value="Glyco_hydro_b"/>
</dbReference>
<dbReference type="Gene3D" id="2.60.40.1180">
    <property type="entry name" value="Golgi alpha-mannosidase II"/>
    <property type="match status" value="1"/>
</dbReference>
<evidence type="ECO:0000256" key="2">
    <source>
        <dbReference type="ARBA" id="ARBA00009743"/>
    </source>
</evidence>
<keyword evidence="7 8" id="KW-0326">Glycosidase</keyword>
<dbReference type="InterPro" id="IPR041233">
    <property type="entry name" value="Melibiase_C"/>
</dbReference>
<evidence type="ECO:0000256" key="3">
    <source>
        <dbReference type="ARBA" id="ARBA00012755"/>
    </source>
</evidence>
<dbReference type="EC" id="3.2.1.22" evidence="3 8"/>
<keyword evidence="5 8" id="KW-0378">Hydrolase</keyword>
<dbReference type="FunFam" id="3.20.20.70:FF:000202">
    <property type="entry name" value="Alpha-galactosidase"/>
    <property type="match status" value="1"/>
</dbReference>
<dbReference type="SUPFAM" id="SSF51011">
    <property type="entry name" value="Glycosyl hydrolase domain"/>
    <property type="match status" value="1"/>
</dbReference>
<dbReference type="OrthoDB" id="9807519at2"/>
<proteinExistence type="inferred from homology"/>
<keyword evidence="11" id="KW-1185">Reference proteome</keyword>
<accession>A0A4Y8ZM49</accession>
<sequence length="367" mass="40877">MGWNSWNRFACDIDERLIRKTADELVSSGMKDAGYTYVVIDDCWHGARDADGFITADSQRFPSGIKALADYVHSKGLKFGLYSDAGRKTCGGRPGSQGHEYQDAITYARWGVDYLKYDWCSTGTRNAEEAYALMADALRATGRDIVFSICEWGNNRPWLWASRIGNLWRTTGDITDKWAGKHGYSWGLLNIVDMNEPLWPHAGPGHWNDPDMLEVGNPGLTPVENRAHFSLWAMMAAPLMAGNDVASMDAETRAILLNKDVIAVDQDRLGVQGRRVAREGDREVWVKPLAGGGRAVLLFNRGETPARISVTNEALAYPAGVRLKVRDLWAHRDLGAWKGRFEAEVEPHGVVMLRLDARASVVSDPRR</sequence>
<dbReference type="Gene3D" id="3.20.20.70">
    <property type="entry name" value="Aldolase class I"/>
    <property type="match status" value="1"/>
</dbReference>
<comment type="similarity">
    <text evidence="2 8">Belongs to the glycosyl hydrolase 27 family.</text>
</comment>
<dbReference type="InterPro" id="IPR017853">
    <property type="entry name" value="GH"/>
</dbReference>
<protein>
    <recommendedName>
        <fullName evidence="3 8">Alpha-galactosidase</fullName>
        <ecNumber evidence="3 8">3.2.1.22</ecNumber>
    </recommendedName>
    <alternativeName>
        <fullName evidence="8">Melibiase</fullName>
    </alternativeName>
</protein>
<dbReference type="Pfam" id="PF17801">
    <property type="entry name" value="Melibiase_C"/>
    <property type="match status" value="1"/>
</dbReference>
<dbReference type="PROSITE" id="PS00512">
    <property type="entry name" value="ALPHA_GALACTOSIDASE"/>
    <property type="match status" value="1"/>
</dbReference>
<gene>
    <name evidence="10" type="ORF">E2493_20775</name>
</gene>
<dbReference type="CDD" id="cd14792">
    <property type="entry name" value="GH27"/>
    <property type="match status" value="1"/>
</dbReference>
<reference evidence="10 11" key="1">
    <citation type="submission" date="2019-03" db="EMBL/GenBank/DDBJ databases">
        <title>Genome sequence of Sphingomonas sp. 17J27-24.</title>
        <authorList>
            <person name="Kim M."/>
            <person name="Maeng S."/>
            <person name="Sathiyaraj S."/>
        </authorList>
    </citation>
    <scope>NUCLEOTIDE SEQUENCE [LARGE SCALE GENOMIC DNA]</scope>
    <source>
        <strain evidence="10 11">17J27-24</strain>
    </source>
</reference>
<evidence type="ECO:0000313" key="10">
    <source>
        <dbReference type="EMBL" id="TFI56322.1"/>
    </source>
</evidence>
<dbReference type="Proteomes" id="UP000298213">
    <property type="component" value="Unassembled WGS sequence"/>
</dbReference>
<dbReference type="PRINTS" id="PR00740">
    <property type="entry name" value="GLHYDRLASE27"/>
</dbReference>
<comment type="caution">
    <text evidence="10">The sequence shown here is derived from an EMBL/GenBank/DDBJ whole genome shotgun (WGS) entry which is preliminary data.</text>
</comment>
<feature type="domain" description="Alpha galactosidase C-terminal" evidence="9">
    <location>
        <begin position="279"/>
        <end position="355"/>
    </location>
</feature>
<dbReference type="Pfam" id="PF16499">
    <property type="entry name" value="Melibiase_2"/>
    <property type="match status" value="1"/>
</dbReference>
<organism evidence="10 11">
    <name type="scientific">Sphingomonas parva</name>
    <dbReference type="NCBI Taxonomy" id="2555898"/>
    <lineage>
        <taxon>Bacteria</taxon>
        <taxon>Pseudomonadati</taxon>
        <taxon>Pseudomonadota</taxon>
        <taxon>Alphaproteobacteria</taxon>
        <taxon>Sphingomonadales</taxon>
        <taxon>Sphingomonadaceae</taxon>
        <taxon>Sphingomonas</taxon>
    </lineage>
</organism>
<evidence type="ECO:0000256" key="1">
    <source>
        <dbReference type="ARBA" id="ARBA00001255"/>
    </source>
</evidence>
<evidence type="ECO:0000256" key="4">
    <source>
        <dbReference type="ARBA" id="ARBA00022729"/>
    </source>
</evidence>
<dbReference type="GO" id="GO:0004557">
    <property type="term" value="F:alpha-galactosidase activity"/>
    <property type="evidence" value="ECO:0007669"/>
    <property type="project" value="UniProtKB-EC"/>
</dbReference>
<evidence type="ECO:0000256" key="7">
    <source>
        <dbReference type="ARBA" id="ARBA00023295"/>
    </source>
</evidence>
<keyword evidence="4" id="KW-0732">Signal</keyword>
<dbReference type="SUPFAM" id="SSF51445">
    <property type="entry name" value="(Trans)glycosidases"/>
    <property type="match status" value="1"/>
</dbReference>
<dbReference type="FunFam" id="2.60.40.1180:FF:000008">
    <property type="entry name" value="Alpha-galactosidase"/>
    <property type="match status" value="1"/>
</dbReference>
<evidence type="ECO:0000313" key="11">
    <source>
        <dbReference type="Proteomes" id="UP000298213"/>
    </source>
</evidence>
<name>A0A4Y8ZM49_9SPHN</name>